<dbReference type="EC" id="1.1.1.23" evidence="4 12"/>
<comment type="cofactor">
    <cofactor evidence="12 16">
        <name>Zn(2+)</name>
        <dbReference type="ChEBI" id="CHEBI:29105"/>
    </cofactor>
    <text evidence="12 16">Binds 1 zinc ion per subunit.</text>
</comment>
<dbReference type="PIRSF" id="PIRSF000099">
    <property type="entry name" value="Histidinol_dh"/>
    <property type="match status" value="1"/>
</dbReference>
<dbReference type="EMBL" id="CP070496">
    <property type="protein sequence ID" value="QSB04243.1"/>
    <property type="molecule type" value="Genomic_DNA"/>
</dbReference>
<dbReference type="Gene3D" id="3.40.50.1980">
    <property type="entry name" value="Nitrogenase molybdenum iron protein domain"/>
    <property type="match status" value="2"/>
</dbReference>
<evidence type="ECO:0000256" key="16">
    <source>
        <dbReference type="PIRSR" id="PIRSR000099-4"/>
    </source>
</evidence>
<dbReference type="NCBIfam" id="TIGR00069">
    <property type="entry name" value="hisD"/>
    <property type="match status" value="1"/>
</dbReference>
<dbReference type="Gene3D" id="1.20.5.1300">
    <property type="match status" value="1"/>
</dbReference>
<gene>
    <name evidence="12 18" type="primary">hisD</name>
    <name evidence="18" type="ORF">JQS30_10550</name>
</gene>
<dbReference type="InterPro" id="IPR012131">
    <property type="entry name" value="Hstdl_DH"/>
</dbReference>
<dbReference type="CDD" id="cd06572">
    <property type="entry name" value="Histidinol_dh"/>
    <property type="match status" value="1"/>
</dbReference>
<evidence type="ECO:0000256" key="11">
    <source>
        <dbReference type="ARBA" id="ARBA00049489"/>
    </source>
</evidence>
<evidence type="ECO:0000256" key="15">
    <source>
        <dbReference type="PIRSR" id="PIRSR000099-3"/>
    </source>
</evidence>
<evidence type="ECO:0000256" key="12">
    <source>
        <dbReference type="HAMAP-Rule" id="MF_01024"/>
    </source>
</evidence>
<keyword evidence="10 12" id="KW-0368">Histidine biosynthesis</keyword>
<evidence type="ECO:0000256" key="17">
    <source>
        <dbReference type="RuleBase" id="RU004175"/>
    </source>
</evidence>
<feature type="binding site" evidence="12 16">
    <location>
        <position position="424"/>
    </location>
    <ligand>
        <name>Zn(2+)</name>
        <dbReference type="ChEBI" id="CHEBI:29105"/>
    </ligand>
</feature>
<dbReference type="InterPro" id="IPR001692">
    <property type="entry name" value="Histidinol_DH_CS"/>
</dbReference>
<evidence type="ECO:0000256" key="9">
    <source>
        <dbReference type="ARBA" id="ARBA00023027"/>
    </source>
</evidence>
<evidence type="ECO:0000256" key="5">
    <source>
        <dbReference type="ARBA" id="ARBA00016531"/>
    </source>
</evidence>
<feature type="binding site" evidence="12 15">
    <location>
        <position position="332"/>
    </location>
    <ligand>
        <name>substrate</name>
    </ligand>
</feature>
<organism evidence="18 19">
    <name type="scientific">Natronoglycomyces albus</name>
    <dbReference type="NCBI Taxonomy" id="2811108"/>
    <lineage>
        <taxon>Bacteria</taxon>
        <taxon>Bacillati</taxon>
        <taxon>Actinomycetota</taxon>
        <taxon>Actinomycetes</taxon>
        <taxon>Glycomycetales</taxon>
        <taxon>Glycomycetaceae</taxon>
        <taxon>Natronoglycomyces</taxon>
    </lineage>
</organism>
<evidence type="ECO:0000256" key="1">
    <source>
        <dbReference type="ARBA" id="ARBA00003850"/>
    </source>
</evidence>
<feature type="binding site" evidence="12 15">
    <location>
        <position position="240"/>
    </location>
    <ligand>
        <name>substrate</name>
    </ligand>
</feature>
<dbReference type="KEGG" id="nav:JQS30_10550"/>
<dbReference type="PRINTS" id="PR00083">
    <property type="entry name" value="HOLDHDRGNASE"/>
</dbReference>
<dbReference type="InterPro" id="IPR016161">
    <property type="entry name" value="Ald_DH/histidinol_DH"/>
</dbReference>
<comment type="caution">
    <text evidence="12">Lacks conserved residue(s) required for the propagation of feature annotation.</text>
</comment>
<feature type="binding site" evidence="12 15">
    <location>
        <position position="265"/>
    </location>
    <ligand>
        <name>substrate</name>
    </ligand>
</feature>
<proteinExistence type="inferred from homology"/>
<feature type="active site" description="Proton acceptor" evidence="12 14">
    <location>
        <position position="332"/>
    </location>
</feature>
<dbReference type="GO" id="GO:0051287">
    <property type="term" value="F:NAD binding"/>
    <property type="evidence" value="ECO:0007669"/>
    <property type="project" value="InterPro"/>
</dbReference>
<feature type="binding site" evidence="12 15">
    <location>
        <position position="424"/>
    </location>
    <ligand>
        <name>substrate</name>
    </ligand>
</feature>
<dbReference type="InterPro" id="IPR022695">
    <property type="entry name" value="Histidinol_DH_monofunct"/>
</dbReference>
<dbReference type="RefSeq" id="WP_213170243.1">
    <property type="nucleotide sequence ID" value="NZ_CP070496.1"/>
</dbReference>
<feature type="binding site" evidence="12 15">
    <location>
        <position position="365"/>
    </location>
    <ligand>
        <name>substrate</name>
    </ligand>
</feature>
<dbReference type="HAMAP" id="MF_01024">
    <property type="entry name" value="HisD"/>
    <property type="match status" value="1"/>
</dbReference>
<dbReference type="PROSITE" id="PS00611">
    <property type="entry name" value="HISOL_DEHYDROGENASE"/>
    <property type="match status" value="1"/>
</dbReference>
<feature type="binding site" evidence="12 16">
    <location>
        <position position="265"/>
    </location>
    <ligand>
        <name>Zn(2+)</name>
        <dbReference type="ChEBI" id="CHEBI:29105"/>
    </ligand>
</feature>
<comment type="similarity">
    <text evidence="3 12 13 17">Belongs to the histidinol dehydrogenase family.</text>
</comment>
<feature type="binding site" evidence="12 16">
    <location>
        <position position="262"/>
    </location>
    <ligand>
        <name>Zn(2+)</name>
        <dbReference type="ChEBI" id="CHEBI:29105"/>
    </ligand>
</feature>
<keyword evidence="9 12" id="KW-0520">NAD</keyword>
<dbReference type="GO" id="GO:0004399">
    <property type="term" value="F:histidinol dehydrogenase activity"/>
    <property type="evidence" value="ECO:0007669"/>
    <property type="project" value="UniProtKB-UniRule"/>
</dbReference>
<dbReference type="UniPathway" id="UPA00031">
    <property type="reaction ID" value="UER00014"/>
</dbReference>
<evidence type="ECO:0000256" key="7">
    <source>
        <dbReference type="ARBA" id="ARBA00022833"/>
    </source>
</evidence>
<evidence type="ECO:0000256" key="8">
    <source>
        <dbReference type="ARBA" id="ARBA00023002"/>
    </source>
</evidence>
<dbReference type="GO" id="GO:0000105">
    <property type="term" value="P:L-histidine biosynthetic process"/>
    <property type="evidence" value="ECO:0007669"/>
    <property type="project" value="UniProtKB-UniRule"/>
</dbReference>
<keyword evidence="8 12" id="KW-0560">Oxidoreductase</keyword>
<keyword evidence="19" id="KW-1185">Reference proteome</keyword>
<dbReference type="GO" id="GO:0008270">
    <property type="term" value="F:zinc ion binding"/>
    <property type="evidence" value="ECO:0007669"/>
    <property type="project" value="UniProtKB-UniRule"/>
</dbReference>
<evidence type="ECO:0000256" key="14">
    <source>
        <dbReference type="PIRSR" id="PIRSR000099-1"/>
    </source>
</evidence>
<evidence type="ECO:0000256" key="4">
    <source>
        <dbReference type="ARBA" id="ARBA00012965"/>
    </source>
</evidence>
<evidence type="ECO:0000256" key="3">
    <source>
        <dbReference type="ARBA" id="ARBA00010178"/>
    </source>
</evidence>
<feature type="binding site" evidence="12 16">
    <location>
        <position position="365"/>
    </location>
    <ligand>
        <name>Zn(2+)</name>
        <dbReference type="ChEBI" id="CHEBI:29105"/>
    </ligand>
</feature>
<keyword evidence="12" id="KW-0028">Amino-acid biosynthesis</keyword>
<evidence type="ECO:0000313" key="19">
    <source>
        <dbReference type="Proteomes" id="UP000662939"/>
    </source>
</evidence>
<dbReference type="AlphaFoldDB" id="A0A895XL06"/>
<accession>A0A895XL06</accession>
<evidence type="ECO:0000256" key="13">
    <source>
        <dbReference type="PIRNR" id="PIRNR000099"/>
    </source>
</evidence>
<evidence type="ECO:0000256" key="2">
    <source>
        <dbReference type="ARBA" id="ARBA00004940"/>
    </source>
</evidence>
<dbReference type="SUPFAM" id="SSF53720">
    <property type="entry name" value="ALDH-like"/>
    <property type="match status" value="1"/>
</dbReference>
<protein>
    <recommendedName>
        <fullName evidence="5 12">Histidinol dehydrogenase</fullName>
        <shortName evidence="12">HDH</shortName>
        <ecNumber evidence="4 12">1.1.1.23</ecNumber>
    </recommendedName>
</protein>
<dbReference type="PANTHER" id="PTHR21256">
    <property type="entry name" value="HISTIDINOL DEHYDROGENASE HDH"/>
    <property type="match status" value="1"/>
</dbReference>
<comment type="pathway">
    <text evidence="2 12">Amino-acid biosynthesis; L-histidine biosynthesis; L-histidine from 5-phospho-alpha-D-ribose 1-diphosphate: step 9/9.</text>
</comment>
<evidence type="ECO:0000313" key="18">
    <source>
        <dbReference type="EMBL" id="QSB04243.1"/>
    </source>
</evidence>
<dbReference type="Proteomes" id="UP000662939">
    <property type="component" value="Chromosome"/>
</dbReference>
<feature type="active site" description="Proton acceptor" evidence="12 14">
    <location>
        <position position="331"/>
    </location>
</feature>
<evidence type="ECO:0000256" key="10">
    <source>
        <dbReference type="ARBA" id="ARBA00023102"/>
    </source>
</evidence>
<evidence type="ECO:0000256" key="6">
    <source>
        <dbReference type="ARBA" id="ARBA00022723"/>
    </source>
</evidence>
<keyword evidence="7 12" id="KW-0862">Zinc</keyword>
<comment type="catalytic activity">
    <reaction evidence="11 12">
        <text>L-histidinol + 2 NAD(+) + H2O = L-histidine + 2 NADH + 3 H(+)</text>
        <dbReference type="Rhea" id="RHEA:20641"/>
        <dbReference type="ChEBI" id="CHEBI:15377"/>
        <dbReference type="ChEBI" id="CHEBI:15378"/>
        <dbReference type="ChEBI" id="CHEBI:57540"/>
        <dbReference type="ChEBI" id="CHEBI:57595"/>
        <dbReference type="ChEBI" id="CHEBI:57699"/>
        <dbReference type="ChEBI" id="CHEBI:57945"/>
        <dbReference type="EC" id="1.1.1.23"/>
    </reaction>
</comment>
<dbReference type="Pfam" id="PF00815">
    <property type="entry name" value="Histidinol_dh"/>
    <property type="match status" value="1"/>
</dbReference>
<keyword evidence="6 12" id="KW-0479">Metal-binding</keyword>
<reference evidence="18" key="1">
    <citation type="submission" date="2021-02" db="EMBL/GenBank/DDBJ databases">
        <title>Natronoglycomyces albus gen. nov., sp. nov, a haloalkaliphilic actinobacterium from a soda solonchak soil.</title>
        <authorList>
            <person name="Sorokin D.Y."/>
            <person name="Khijniak T.V."/>
            <person name="Zakharycheva A.P."/>
            <person name="Boueva O.V."/>
            <person name="Ariskina E.V."/>
            <person name="Hahnke R.L."/>
            <person name="Bunk B."/>
            <person name="Sproer C."/>
            <person name="Schumann P."/>
            <person name="Evtushenko L.I."/>
            <person name="Kublanov I.V."/>
        </authorList>
    </citation>
    <scope>NUCLEOTIDE SEQUENCE</scope>
    <source>
        <strain evidence="18">DSM 106290</strain>
    </source>
</reference>
<sequence>MLRRLSLQGTITDYSASELRDLLPRATFDVNAALHQIQPLLDDIAQRGTPAVTDAVARFDQVELERLRVDPAAIDAAVEKLEPARRRAYQTAIDRVRQAHSAQRLPDIHTQVAPGGYITERYVPVNRVGLYVPGGLAVLASSVIMNAVPAQIAGVEQLAVTSPPQKDTGLPDEGILAVCGLLGLEEVYAVGGPAAVAMFAYGTDECDPVDMICGPGNIYVTAAKRAVRGLVGIDAEAGTTEIAIIADAEANAAHVAADLISQAEHDPAAASVLITDSVALADAVDNELAKRVPLTKHHARIHTALTGEQSGTIVVDDIDAAVRVADSYAAEHLEIHTVDAADIAMRIRNAGAIFVGTYTPVSLGDYCAGSNHILPTGGCARHSSGLSVHSFLRGIHVVNYSQSALAAVAEDVVTFANSEDLPSHGEAVSVRFEA</sequence>
<name>A0A895XL06_9ACTN</name>
<feature type="binding site" evidence="12 15">
    <location>
        <position position="262"/>
    </location>
    <ligand>
        <name>substrate</name>
    </ligand>
</feature>
<dbReference type="FunFam" id="3.40.50.1980:FF:000001">
    <property type="entry name" value="Histidinol dehydrogenase"/>
    <property type="match status" value="1"/>
</dbReference>
<dbReference type="PANTHER" id="PTHR21256:SF2">
    <property type="entry name" value="HISTIDINE BIOSYNTHESIS TRIFUNCTIONAL PROTEIN"/>
    <property type="match status" value="1"/>
</dbReference>
<comment type="function">
    <text evidence="1 12">Catalyzes the sequential NAD-dependent oxidations of L-histidinol to L-histidinaldehyde and then to L-histidine.</text>
</comment>
<dbReference type="GO" id="GO:0005829">
    <property type="term" value="C:cytosol"/>
    <property type="evidence" value="ECO:0007669"/>
    <property type="project" value="TreeGrafter"/>
</dbReference>
<feature type="binding site" evidence="12 15">
    <location>
        <position position="419"/>
    </location>
    <ligand>
        <name>substrate</name>
    </ligand>
</feature>